<keyword evidence="6" id="KW-0813">Transport</keyword>
<keyword evidence="9" id="KW-0249">Electron transport</keyword>
<evidence type="ECO:0000313" key="16">
    <source>
        <dbReference type="EMBL" id="CAG2067864.1"/>
    </source>
</evidence>
<dbReference type="InterPro" id="IPR009947">
    <property type="entry name" value="NDUA7"/>
</dbReference>
<evidence type="ECO:0000256" key="7">
    <source>
        <dbReference type="ARBA" id="ARBA00022660"/>
    </source>
</evidence>
<evidence type="ECO:0000256" key="3">
    <source>
        <dbReference type="ARBA" id="ARBA00005482"/>
    </source>
</evidence>
<evidence type="ECO:0000256" key="15">
    <source>
        <dbReference type="SAM" id="MobiDB-lite"/>
    </source>
</evidence>
<comment type="function">
    <text evidence="1">Accessory subunit of the mitochondrial membrane respiratory chain NADH dehydrogenase (Complex I), that is believed not to be involved in catalysis. Complex I functions in the transfer of electrons from NADH to the respiratory chain. The immediate electron acceptor for the enzyme is believed to be ubiquinone.</text>
</comment>
<keyword evidence="12" id="KW-0472">Membrane</keyword>
<keyword evidence="17" id="KW-1185">Reference proteome</keyword>
<evidence type="ECO:0000256" key="2">
    <source>
        <dbReference type="ARBA" id="ARBA00004443"/>
    </source>
</evidence>
<proteinExistence type="inferred from homology"/>
<comment type="similarity">
    <text evidence="3">Belongs to the complex I NDUFA7 subunit family.</text>
</comment>
<comment type="subcellular location">
    <subcellularLocation>
        <location evidence="2">Mitochondrion inner membrane</location>
        <topology evidence="2">Peripheral membrane protein</topology>
        <orientation evidence="2">Matrix side</orientation>
    </subcellularLocation>
</comment>
<feature type="region of interest" description="Disordered" evidence="15">
    <location>
        <begin position="91"/>
        <end position="111"/>
    </location>
</feature>
<dbReference type="PANTHER" id="PTHR12485:SF1">
    <property type="entry name" value="NADH DEHYDROGENASE [UBIQUINONE] 1 ALPHA SUBCOMPLEX SUBUNIT 7"/>
    <property type="match status" value="1"/>
</dbReference>
<name>A0ABN7PMD7_TIMPD</name>
<gene>
    <name evidence="16" type="ORF">TPAB3V08_LOCUS14807</name>
</gene>
<protein>
    <recommendedName>
        <fullName evidence="5">NADH dehydrogenase [ubiquinone] 1 alpha subcomplex subunit 7</fullName>
    </recommendedName>
    <alternativeName>
        <fullName evidence="14">Complex I-B14.5a</fullName>
    </alternativeName>
    <alternativeName>
        <fullName evidence="13">NADH-ubiquinone oxidoreductase subunit B14.5a</fullName>
    </alternativeName>
</protein>
<comment type="caution">
    <text evidence="16">The sequence shown here is derived from an EMBL/GenBank/DDBJ whole genome shotgun (WGS) entry which is preliminary data.</text>
</comment>
<organism evidence="16 17">
    <name type="scientific">Timema podura</name>
    <name type="common">Walking stick</name>
    <dbReference type="NCBI Taxonomy" id="61482"/>
    <lineage>
        <taxon>Eukaryota</taxon>
        <taxon>Metazoa</taxon>
        <taxon>Ecdysozoa</taxon>
        <taxon>Arthropoda</taxon>
        <taxon>Hexapoda</taxon>
        <taxon>Insecta</taxon>
        <taxon>Pterygota</taxon>
        <taxon>Neoptera</taxon>
        <taxon>Polyneoptera</taxon>
        <taxon>Phasmatodea</taxon>
        <taxon>Timematodea</taxon>
        <taxon>Timematoidea</taxon>
        <taxon>Timematidae</taxon>
        <taxon>Timema</taxon>
    </lineage>
</organism>
<keyword evidence="8" id="KW-0999">Mitochondrion inner membrane</keyword>
<evidence type="ECO:0000256" key="4">
    <source>
        <dbReference type="ARBA" id="ARBA00011533"/>
    </source>
</evidence>
<evidence type="ECO:0000256" key="10">
    <source>
        <dbReference type="ARBA" id="ARBA00022990"/>
    </source>
</evidence>
<dbReference type="PANTHER" id="PTHR12485">
    <property type="entry name" value="NADH-UBIQUINONE OXIDOREDUCTASE SUBUNIT B"/>
    <property type="match status" value="1"/>
</dbReference>
<evidence type="ECO:0000256" key="5">
    <source>
        <dbReference type="ARBA" id="ARBA00016383"/>
    </source>
</evidence>
<evidence type="ECO:0000256" key="14">
    <source>
        <dbReference type="ARBA" id="ARBA00033401"/>
    </source>
</evidence>
<dbReference type="EMBL" id="CAJPIN010076896">
    <property type="protein sequence ID" value="CAG2067864.1"/>
    <property type="molecule type" value="Genomic_DNA"/>
</dbReference>
<dbReference type="Pfam" id="PF07347">
    <property type="entry name" value="CI-B14_5a"/>
    <property type="match status" value="1"/>
</dbReference>
<evidence type="ECO:0000256" key="1">
    <source>
        <dbReference type="ARBA" id="ARBA00003195"/>
    </source>
</evidence>
<accession>A0ABN7PMD7</accession>
<keyword evidence="7" id="KW-0679">Respiratory chain</keyword>
<evidence type="ECO:0000256" key="9">
    <source>
        <dbReference type="ARBA" id="ARBA00022982"/>
    </source>
</evidence>
<keyword evidence="10" id="KW-0007">Acetylation</keyword>
<reference evidence="16" key="1">
    <citation type="submission" date="2021-03" db="EMBL/GenBank/DDBJ databases">
        <authorList>
            <person name="Tran Van P."/>
        </authorList>
    </citation>
    <scope>NUCLEOTIDE SEQUENCE</scope>
</reference>
<keyword evidence="11" id="KW-0496">Mitochondrion</keyword>
<evidence type="ECO:0000313" key="17">
    <source>
        <dbReference type="Proteomes" id="UP001153148"/>
    </source>
</evidence>
<evidence type="ECO:0000256" key="8">
    <source>
        <dbReference type="ARBA" id="ARBA00022792"/>
    </source>
</evidence>
<evidence type="ECO:0000256" key="6">
    <source>
        <dbReference type="ARBA" id="ARBA00022448"/>
    </source>
</evidence>
<evidence type="ECO:0000256" key="12">
    <source>
        <dbReference type="ARBA" id="ARBA00023136"/>
    </source>
</evidence>
<dbReference type="Proteomes" id="UP001153148">
    <property type="component" value="Unassembled WGS sequence"/>
</dbReference>
<comment type="subunit">
    <text evidence="4">Complex I is composed of 45 different subunits.</text>
</comment>
<sequence>MSNKIIEHRNVSPIFQLIRNILLGRKYTNALRFADGIAARTQPLPVLPEGPAHKLAANYYYGRDGRREVKPATVLAEPNLAFTLGSGQKSGETAIVNEQKPPTPGSIWHWD</sequence>
<evidence type="ECO:0000256" key="13">
    <source>
        <dbReference type="ARBA" id="ARBA00030360"/>
    </source>
</evidence>
<evidence type="ECO:0000256" key="11">
    <source>
        <dbReference type="ARBA" id="ARBA00023128"/>
    </source>
</evidence>